<dbReference type="GO" id="GO:0019068">
    <property type="term" value="P:virion assembly"/>
    <property type="evidence" value="ECO:0007669"/>
    <property type="project" value="InterPro"/>
</dbReference>
<dbReference type="AlphaFoldDB" id="A0A5E7Q649"/>
<dbReference type="EMBL" id="CABVIH010000040">
    <property type="protein sequence ID" value="VVP57185.1"/>
    <property type="molecule type" value="Genomic_DNA"/>
</dbReference>
<feature type="compositionally biased region" description="Acidic residues" evidence="1">
    <location>
        <begin position="496"/>
        <end position="526"/>
    </location>
</feature>
<protein>
    <recommendedName>
        <fullName evidence="4">Phage portal protein</fullName>
    </recommendedName>
</protein>
<feature type="compositionally biased region" description="Low complexity" evidence="1">
    <location>
        <begin position="482"/>
        <end position="491"/>
    </location>
</feature>
<name>A0A5E7Q649_PSEFL</name>
<feature type="region of interest" description="Disordered" evidence="1">
    <location>
        <begin position="482"/>
        <end position="526"/>
    </location>
</feature>
<sequence>MANLIDWLFPGHAERRARSQLNVARYNLITDGVKRAYEAAAIGRRNAGWRAGGNDANSELAPALARMRNRARDQRRNNPYAASGIAGIADYTIGHGIIPRPAGRSKAANKKLAKLWDRWAGTTECDADGLNTFYGLQHLALTTIAESGEVLVRRRWRKVKDGLSVPLQLQVLEGDYLDEGKTASLANGGQIIQGVEFDAIGKRVGYWLFPQHPGAMGYRAYPESHRVPAEDVLHVFFAERPGQVRGGTWLASVMQRMKNLDEMDDAMIEQAKVAACFAAFISSDPTGDLLPPGTRPDLISHVEPGIIQQLGATESVTFGTPPTFAGYQPYTWLALHAVAAGLGVPYEILTGDLKGVNYTSGRMGWLRFYERIGVWQKRMVIPSLCQGVWAWFMAAQMLVPDGGVFEPVPAQWIVPRRVVLDPKNEIDATKNAIRNGQISWSDTARENGYPDPEALAEAIAADNALFDKLGIVLDCDPRNVGAVGAGSAAAAGDDKPTDDDPPVADDPPANEDEDATEDEPAEESKA</sequence>
<dbReference type="NCBIfam" id="TIGR01539">
    <property type="entry name" value="portal_lambda"/>
    <property type="match status" value="1"/>
</dbReference>
<dbReference type="InterPro" id="IPR006429">
    <property type="entry name" value="Phage_lambda_portal"/>
</dbReference>
<organism evidence="2 3">
    <name type="scientific">Pseudomonas fluorescens</name>
    <dbReference type="NCBI Taxonomy" id="294"/>
    <lineage>
        <taxon>Bacteria</taxon>
        <taxon>Pseudomonadati</taxon>
        <taxon>Pseudomonadota</taxon>
        <taxon>Gammaproteobacteria</taxon>
        <taxon>Pseudomonadales</taxon>
        <taxon>Pseudomonadaceae</taxon>
        <taxon>Pseudomonas</taxon>
    </lineage>
</organism>
<evidence type="ECO:0000313" key="3">
    <source>
        <dbReference type="Proteomes" id="UP000375525"/>
    </source>
</evidence>
<proteinExistence type="predicted"/>
<evidence type="ECO:0000313" key="2">
    <source>
        <dbReference type="EMBL" id="VVP57185.1"/>
    </source>
</evidence>
<gene>
    <name evidence="2" type="ORF">PS880_05789</name>
</gene>
<evidence type="ECO:0000256" key="1">
    <source>
        <dbReference type="SAM" id="MobiDB-lite"/>
    </source>
</evidence>
<dbReference type="OrthoDB" id="622132at2"/>
<accession>A0A5E7Q649</accession>
<dbReference type="Pfam" id="PF05136">
    <property type="entry name" value="Phage_portal_2"/>
    <property type="match status" value="1"/>
</dbReference>
<dbReference type="GO" id="GO:0005198">
    <property type="term" value="F:structural molecule activity"/>
    <property type="evidence" value="ECO:0007669"/>
    <property type="project" value="InterPro"/>
</dbReference>
<dbReference type="RefSeq" id="WP_150782500.1">
    <property type="nucleotide sequence ID" value="NZ_CABVIH010000040.1"/>
</dbReference>
<dbReference type="Proteomes" id="UP000375525">
    <property type="component" value="Unassembled WGS sequence"/>
</dbReference>
<reference evidence="2 3" key="1">
    <citation type="submission" date="2019-09" db="EMBL/GenBank/DDBJ databases">
        <authorList>
            <person name="Chandra G."/>
            <person name="Truman W A."/>
        </authorList>
    </citation>
    <scope>NUCLEOTIDE SEQUENCE [LARGE SCALE GENOMIC DNA]</scope>
    <source>
        <strain evidence="2">PS880</strain>
    </source>
</reference>
<evidence type="ECO:0008006" key="4">
    <source>
        <dbReference type="Google" id="ProtNLM"/>
    </source>
</evidence>